<feature type="region of interest" description="Disordered" evidence="1">
    <location>
        <begin position="138"/>
        <end position="161"/>
    </location>
</feature>
<dbReference type="RefSeq" id="XP_062799736.1">
    <property type="nucleotide sequence ID" value="XM_062948354.1"/>
</dbReference>
<accession>A0ABR0I8R2</accession>
<feature type="compositionally biased region" description="Low complexity" evidence="1">
    <location>
        <begin position="138"/>
        <end position="151"/>
    </location>
</feature>
<reference evidence="3 4" key="1">
    <citation type="journal article" date="2023" name="bioRxiv">
        <title>High-quality genome assemblies of four members of thePodospora anserinaspecies complex.</title>
        <authorList>
            <person name="Ament-Velasquez S.L."/>
            <person name="Vogan A.A."/>
            <person name="Wallerman O."/>
            <person name="Hartmann F."/>
            <person name="Gautier V."/>
            <person name="Silar P."/>
            <person name="Giraud T."/>
            <person name="Johannesson H."/>
        </authorList>
    </citation>
    <scope>NUCLEOTIDE SEQUENCE [LARGE SCALE GENOMIC DNA]</scope>
    <source>
        <strain evidence="3 4">CBS 124.78</strain>
    </source>
</reference>
<keyword evidence="2" id="KW-0732">Signal</keyword>
<feature type="chain" id="PRO_5047442970" evidence="2">
    <location>
        <begin position="27"/>
        <end position="529"/>
    </location>
</feature>
<comment type="caution">
    <text evidence="3">The sequence shown here is derived from an EMBL/GenBank/DDBJ whole genome shotgun (WGS) entry which is preliminary data.</text>
</comment>
<evidence type="ECO:0000313" key="4">
    <source>
        <dbReference type="Proteomes" id="UP001323617"/>
    </source>
</evidence>
<dbReference type="Proteomes" id="UP001323617">
    <property type="component" value="Unassembled WGS sequence"/>
</dbReference>
<name>A0ABR0I8R2_9PEZI</name>
<dbReference type="GeneID" id="87969219"/>
<keyword evidence="4" id="KW-1185">Reference proteome</keyword>
<evidence type="ECO:0000256" key="1">
    <source>
        <dbReference type="SAM" id="MobiDB-lite"/>
    </source>
</evidence>
<proteinExistence type="predicted"/>
<feature type="signal peptide" evidence="2">
    <location>
        <begin position="1"/>
        <end position="26"/>
    </location>
</feature>
<protein>
    <submittedName>
        <fullName evidence="3">Uncharacterized protein</fullName>
    </submittedName>
</protein>
<organism evidence="3 4">
    <name type="scientific">Podospora pseudoanserina</name>
    <dbReference type="NCBI Taxonomy" id="2609844"/>
    <lineage>
        <taxon>Eukaryota</taxon>
        <taxon>Fungi</taxon>
        <taxon>Dikarya</taxon>
        <taxon>Ascomycota</taxon>
        <taxon>Pezizomycotina</taxon>
        <taxon>Sordariomycetes</taxon>
        <taxon>Sordariomycetidae</taxon>
        <taxon>Sordariales</taxon>
        <taxon>Podosporaceae</taxon>
        <taxon>Podospora</taxon>
    </lineage>
</organism>
<feature type="region of interest" description="Disordered" evidence="1">
    <location>
        <begin position="80"/>
        <end position="114"/>
    </location>
</feature>
<evidence type="ECO:0000256" key="2">
    <source>
        <dbReference type="SAM" id="SignalP"/>
    </source>
</evidence>
<sequence>MKTPLPADCSWFSAFSSSHSWYFALALCLFADMRSTTTTTSISDNWSDIDADSDDSYSMVEAPSDSGFNYGAGTGLAPATTTVPTPTNLPAQGPFSGSHLTAGPGTGPDTEEISTVPDAEEADDAQFLSETVTGDTIEASSEAHGGDASASESEEEEEEARAQLLSYPFHGDKARGISSQLLDCRQAMLQIRDHPAVHSRVHGVILGALNHVLESTCGPGPHLNKFIAGSHDYHAFLVHDTSGYSIEHSPCLHEPIVAACLELRNKLDGPDGPQDIVGAVGSLGDLLMTWTKKLSHVSEAPFRSVYLWATLMDLRPAIYTTAKHLLAIRETINTSLARMEGGAPEICLNGMRNINYFCAFGISSCDRLLGAIARRLMPGKHLWRSGGQSRGLRRSMSEKEAVEFSQYYAGLDITKLAHFRTDIKLLETKLDRSTRYTAAGAEWRDVVCNDQVGEDNWTRPASLWLALFQENTWARQASPWLALSQEREKKAWRSFYLNLAATVNLGELTRAFSAIPGLTSYLEAYRRSV</sequence>
<gene>
    <name evidence="3" type="ORF">QC764_511365</name>
</gene>
<dbReference type="EMBL" id="JAFFHC010000005">
    <property type="protein sequence ID" value="KAK4676266.1"/>
    <property type="molecule type" value="Genomic_DNA"/>
</dbReference>
<evidence type="ECO:0000313" key="3">
    <source>
        <dbReference type="EMBL" id="KAK4676266.1"/>
    </source>
</evidence>